<dbReference type="RefSeq" id="WP_073273298.1">
    <property type="nucleotide sequence ID" value="NZ_FRAC01000007.1"/>
</dbReference>
<organism evidence="2 3">
    <name type="scientific">Anaerocolumna jejuensis DSM 15929</name>
    <dbReference type="NCBI Taxonomy" id="1121322"/>
    <lineage>
        <taxon>Bacteria</taxon>
        <taxon>Bacillati</taxon>
        <taxon>Bacillota</taxon>
        <taxon>Clostridia</taxon>
        <taxon>Lachnospirales</taxon>
        <taxon>Lachnospiraceae</taxon>
        <taxon>Anaerocolumna</taxon>
    </lineage>
</organism>
<reference evidence="2 3" key="1">
    <citation type="submission" date="2016-11" db="EMBL/GenBank/DDBJ databases">
        <authorList>
            <person name="Jaros S."/>
            <person name="Januszkiewicz K."/>
            <person name="Wedrychowicz H."/>
        </authorList>
    </citation>
    <scope>NUCLEOTIDE SEQUENCE [LARGE SCALE GENOMIC DNA]</scope>
    <source>
        <strain evidence="2 3">DSM 15929</strain>
    </source>
</reference>
<proteinExistence type="predicted"/>
<keyword evidence="1" id="KW-1133">Transmembrane helix</keyword>
<name>A0A1M6M6U7_9FIRM</name>
<protein>
    <submittedName>
        <fullName evidence="2">Uncharacterized protein</fullName>
    </submittedName>
</protein>
<keyword evidence="1" id="KW-0472">Membrane</keyword>
<accession>A0A1M6M6U7</accession>
<sequence>MDAFGKIIAVFAGIILLFIAPLLYMAQKQDAINQLYVTQETIKLVDSIRAGGELNRNMYYDYINRIDKTGNLYDIEITHAHSRVAPDYDEVTDTVGDTISSYYYNTYEDEIFETFDQGREYQFSQGDYITVKVMNRNKTMAQRMLIYRGREGKEEVSILITYGGLIRDETD</sequence>
<evidence type="ECO:0000256" key="1">
    <source>
        <dbReference type="SAM" id="Phobius"/>
    </source>
</evidence>
<dbReference type="OrthoDB" id="2082320at2"/>
<keyword evidence="3" id="KW-1185">Reference proteome</keyword>
<gene>
    <name evidence="2" type="ORF">SAMN02745136_00871</name>
</gene>
<feature type="transmembrane region" description="Helical" evidence="1">
    <location>
        <begin position="7"/>
        <end position="26"/>
    </location>
</feature>
<dbReference type="STRING" id="1121322.SAMN02745136_00871"/>
<dbReference type="AlphaFoldDB" id="A0A1M6M6U7"/>
<dbReference type="Proteomes" id="UP000184386">
    <property type="component" value="Unassembled WGS sequence"/>
</dbReference>
<evidence type="ECO:0000313" key="2">
    <source>
        <dbReference type="EMBL" id="SHJ79154.1"/>
    </source>
</evidence>
<dbReference type="EMBL" id="FRAC01000007">
    <property type="protein sequence ID" value="SHJ79154.1"/>
    <property type="molecule type" value="Genomic_DNA"/>
</dbReference>
<evidence type="ECO:0000313" key="3">
    <source>
        <dbReference type="Proteomes" id="UP000184386"/>
    </source>
</evidence>
<keyword evidence="1" id="KW-0812">Transmembrane</keyword>